<evidence type="ECO:0000256" key="4">
    <source>
        <dbReference type="SAM" id="MobiDB-lite"/>
    </source>
</evidence>
<reference evidence="5 6" key="1">
    <citation type="journal article" date="2015" name="Proc. Natl. Acad. Sci. U.S.A.">
        <title>The resurrection genome of Boea hygrometrica: A blueprint for survival of dehydration.</title>
        <authorList>
            <person name="Xiao L."/>
            <person name="Yang G."/>
            <person name="Zhang L."/>
            <person name="Yang X."/>
            <person name="Zhao S."/>
            <person name="Ji Z."/>
            <person name="Zhou Q."/>
            <person name="Hu M."/>
            <person name="Wang Y."/>
            <person name="Chen M."/>
            <person name="Xu Y."/>
            <person name="Jin H."/>
            <person name="Xiao X."/>
            <person name="Hu G."/>
            <person name="Bao F."/>
            <person name="Hu Y."/>
            <person name="Wan P."/>
            <person name="Li L."/>
            <person name="Deng X."/>
            <person name="Kuang T."/>
            <person name="Xiang C."/>
            <person name="Zhu J.K."/>
            <person name="Oliver M.J."/>
            <person name="He Y."/>
        </authorList>
    </citation>
    <scope>NUCLEOTIDE SEQUENCE [LARGE SCALE GENOMIC DNA]</scope>
    <source>
        <strain evidence="6">cv. XS01</strain>
    </source>
</reference>
<feature type="compositionally biased region" description="Basic and acidic residues" evidence="4">
    <location>
        <begin position="145"/>
        <end position="163"/>
    </location>
</feature>
<feature type="compositionally biased region" description="Polar residues" evidence="4">
    <location>
        <begin position="133"/>
        <end position="144"/>
    </location>
</feature>
<dbReference type="Proteomes" id="UP000250235">
    <property type="component" value="Unassembled WGS sequence"/>
</dbReference>
<organism evidence="5 6">
    <name type="scientific">Dorcoceras hygrometricum</name>
    <dbReference type="NCBI Taxonomy" id="472368"/>
    <lineage>
        <taxon>Eukaryota</taxon>
        <taxon>Viridiplantae</taxon>
        <taxon>Streptophyta</taxon>
        <taxon>Embryophyta</taxon>
        <taxon>Tracheophyta</taxon>
        <taxon>Spermatophyta</taxon>
        <taxon>Magnoliopsida</taxon>
        <taxon>eudicotyledons</taxon>
        <taxon>Gunneridae</taxon>
        <taxon>Pentapetalae</taxon>
        <taxon>asterids</taxon>
        <taxon>lamiids</taxon>
        <taxon>Lamiales</taxon>
        <taxon>Gesneriaceae</taxon>
        <taxon>Didymocarpoideae</taxon>
        <taxon>Trichosporeae</taxon>
        <taxon>Loxocarpinae</taxon>
        <taxon>Dorcoceras</taxon>
    </lineage>
</organism>
<feature type="region of interest" description="Leucine repeat II (LRII)" evidence="3">
    <location>
        <begin position="401"/>
        <end position="433"/>
    </location>
</feature>
<dbReference type="PANTHER" id="PTHR31636">
    <property type="entry name" value="OSJNBA0084A10.13 PROTEIN-RELATED"/>
    <property type="match status" value="1"/>
</dbReference>
<feature type="region of interest" description="SAW" evidence="3">
    <location>
        <begin position="539"/>
        <end position="614"/>
    </location>
</feature>
<evidence type="ECO:0000313" key="5">
    <source>
        <dbReference type="EMBL" id="KZV28806.1"/>
    </source>
</evidence>
<dbReference type="EMBL" id="KV010001">
    <property type="protein sequence ID" value="KZV28806.1"/>
    <property type="molecule type" value="Genomic_DNA"/>
</dbReference>
<protein>
    <submittedName>
        <fullName evidence="5">Scarecrow-like protein 9</fullName>
    </submittedName>
</protein>
<dbReference type="AlphaFoldDB" id="A0A2Z7BA61"/>
<keyword evidence="6" id="KW-1185">Reference proteome</keyword>
<comment type="similarity">
    <text evidence="3">Belongs to the GRAS family.</text>
</comment>
<keyword evidence="1" id="KW-0805">Transcription regulation</keyword>
<evidence type="ECO:0000256" key="2">
    <source>
        <dbReference type="ARBA" id="ARBA00023163"/>
    </source>
</evidence>
<dbReference type="InterPro" id="IPR005202">
    <property type="entry name" value="TF_GRAS"/>
</dbReference>
<evidence type="ECO:0000256" key="3">
    <source>
        <dbReference type="PROSITE-ProRule" id="PRU01191"/>
    </source>
</evidence>
<feature type="region of interest" description="Leucine repeat I (LRI)" evidence="3">
    <location>
        <begin position="241"/>
        <end position="301"/>
    </location>
</feature>
<feature type="region of interest" description="Disordered" evidence="4">
    <location>
        <begin position="133"/>
        <end position="163"/>
    </location>
</feature>
<proteinExistence type="inferred from homology"/>
<accession>A0A2Z7BA61</accession>
<name>A0A2Z7BA61_9LAMI</name>
<keyword evidence="2" id="KW-0804">Transcription</keyword>
<gene>
    <name evidence="5" type="ORF">F511_06240</name>
</gene>
<feature type="region of interest" description="VHIID" evidence="3">
    <location>
        <begin position="320"/>
        <end position="385"/>
    </location>
</feature>
<dbReference type="Pfam" id="PF03514">
    <property type="entry name" value="GRAS"/>
    <property type="match status" value="1"/>
</dbReference>
<dbReference type="OrthoDB" id="47276at2759"/>
<sequence length="618" mass="70775">MSAGRYPLNGLQFNQSNLINECNYDRGFLKGADADGESPVECDYFSGVFDYIKQMLMEEDDLQDMWQEDYYALQAAEKYFHEALLSDKDPHESFCDLRGSLNPPFLLENSSALTASRESGASNIQIDISSNLDLGPKQTNLTNEDSFKKKNHSRVESDDCAEGRSSKQAAGFAYEEEQTEKYDKSLLCRGMGPTFYRECVCHCEGSLDAQDESLRLFRKSKEVRRGRPKGSKNHGRSREVVDLRNLLTRCAEAASIFNITAGEEILKQIRQYSSSYGDANERLAHCFGNALEARMAGTGSALSTAFAARRIPASELLKSYQTYVASCPFKRMSNIYANKSIGRYTRQASRIHIIDFGISYGFQWPCLIQGVSLRPGGAPRLKITGIDFPQPGFKPAERVEQTGRRLMNYCKRFDVPFEYNAIAKKWEDVCPEDLKIERYETVVVNCLYRLHHVPDESVGVNSLRDCVLKLIKKISPDLFVHGVINGTYNAPFFTTRFREGLNHYSSYFDMLEATIPREDQDRLMYEREVLGREVLNVVACEGMERVERPETYRQWHVRNLRAGFRQLPLNRELLKEVRTKVCDGYHINFSVEEDSEWMLQGWKGRVMYALSCWKPIQE</sequence>
<comment type="caution">
    <text evidence="3">Lacks conserved residue(s) required for the propagation of feature annotation.</text>
</comment>
<evidence type="ECO:0000313" key="6">
    <source>
        <dbReference type="Proteomes" id="UP000250235"/>
    </source>
</evidence>
<dbReference type="PROSITE" id="PS50985">
    <property type="entry name" value="GRAS"/>
    <property type="match status" value="1"/>
</dbReference>
<feature type="short sequence motif" description="VHIID" evidence="3">
    <location>
        <begin position="351"/>
        <end position="355"/>
    </location>
</feature>
<evidence type="ECO:0000256" key="1">
    <source>
        <dbReference type="ARBA" id="ARBA00023015"/>
    </source>
</evidence>